<dbReference type="EMBL" id="CAJGYO010000012">
    <property type="protein sequence ID" value="CAD6262717.1"/>
    <property type="molecule type" value="Genomic_DNA"/>
</dbReference>
<evidence type="ECO:0000313" key="3">
    <source>
        <dbReference type="Proteomes" id="UP000604825"/>
    </source>
</evidence>
<sequence>MPGNSACSAPRRRRLYHCGRANRCRCRYLVSLTLGIRDSSLMAERMEKIIAGRGFGFVFCLYCGLRLFFYVNRCAIKIKLST</sequence>
<accession>A0A811QU44</accession>
<evidence type="ECO:0000256" key="1">
    <source>
        <dbReference type="SAM" id="Phobius"/>
    </source>
</evidence>
<protein>
    <submittedName>
        <fullName evidence="2">Uncharacterized protein</fullName>
    </submittedName>
</protein>
<keyword evidence="1" id="KW-0812">Transmembrane</keyword>
<keyword evidence="1" id="KW-1133">Transmembrane helix</keyword>
<keyword evidence="1" id="KW-0472">Membrane</keyword>
<name>A0A811QU44_9POAL</name>
<evidence type="ECO:0000313" key="2">
    <source>
        <dbReference type="EMBL" id="CAD6262717.1"/>
    </source>
</evidence>
<dbReference type="Proteomes" id="UP000604825">
    <property type="component" value="Unassembled WGS sequence"/>
</dbReference>
<organism evidence="2 3">
    <name type="scientific">Miscanthus lutarioriparius</name>
    <dbReference type="NCBI Taxonomy" id="422564"/>
    <lineage>
        <taxon>Eukaryota</taxon>
        <taxon>Viridiplantae</taxon>
        <taxon>Streptophyta</taxon>
        <taxon>Embryophyta</taxon>
        <taxon>Tracheophyta</taxon>
        <taxon>Spermatophyta</taxon>
        <taxon>Magnoliopsida</taxon>
        <taxon>Liliopsida</taxon>
        <taxon>Poales</taxon>
        <taxon>Poaceae</taxon>
        <taxon>PACMAD clade</taxon>
        <taxon>Panicoideae</taxon>
        <taxon>Andropogonodae</taxon>
        <taxon>Andropogoneae</taxon>
        <taxon>Saccharinae</taxon>
        <taxon>Miscanthus</taxon>
    </lineage>
</organism>
<reference evidence="2" key="1">
    <citation type="submission" date="2020-10" db="EMBL/GenBank/DDBJ databases">
        <authorList>
            <person name="Han B."/>
            <person name="Lu T."/>
            <person name="Zhao Q."/>
            <person name="Huang X."/>
            <person name="Zhao Y."/>
        </authorList>
    </citation>
    <scope>NUCLEOTIDE SEQUENCE</scope>
</reference>
<proteinExistence type="predicted"/>
<keyword evidence="3" id="KW-1185">Reference proteome</keyword>
<dbReference type="AlphaFoldDB" id="A0A811QU44"/>
<comment type="caution">
    <text evidence="2">The sequence shown here is derived from an EMBL/GenBank/DDBJ whole genome shotgun (WGS) entry which is preliminary data.</text>
</comment>
<gene>
    <name evidence="2" type="ORF">NCGR_LOCUS46053</name>
</gene>
<feature type="transmembrane region" description="Helical" evidence="1">
    <location>
        <begin position="50"/>
        <end position="71"/>
    </location>
</feature>